<dbReference type="EMBL" id="JAEEAQ010000005">
    <property type="protein sequence ID" value="MBI0311608.1"/>
    <property type="molecule type" value="Genomic_DNA"/>
</dbReference>
<proteinExistence type="predicted"/>
<keyword evidence="1" id="KW-0812">Transmembrane</keyword>
<reference evidence="2 3" key="1">
    <citation type="submission" date="2020-12" db="EMBL/GenBank/DDBJ databases">
        <authorList>
            <person name="Kusuma A.B."/>
            <person name="Nouioui I."/>
            <person name="Goodfellow M."/>
        </authorList>
    </citation>
    <scope>NUCLEOTIDE SEQUENCE [LARGE SCALE GENOMIC DNA]</scope>
    <source>
        <strain evidence="2 3">DSM 41764</strain>
    </source>
</reference>
<evidence type="ECO:0008006" key="4">
    <source>
        <dbReference type="Google" id="ProtNLM"/>
    </source>
</evidence>
<keyword evidence="1" id="KW-1133">Transmembrane helix</keyword>
<protein>
    <recommendedName>
        <fullName evidence="4">Secreted protein</fullName>
    </recommendedName>
</protein>
<comment type="caution">
    <text evidence="2">The sequence shown here is derived from an EMBL/GenBank/DDBJ whole genome shotgun (WGS) entry which is preliminary data.</text>
</comment>
<dbReference type="RefSeq" id="WP_198274896.1">
    <property type="nucleotide sequence ID" value="NZ_BAAAIF010000018.1"/>
</dbReference>
<feature type="transmembrane region" description="Helical" evidence="1">
    <location>
        <begin position="12"/>
        <end position="31"/>
    </location>
</feature>
<dbReference type="Proteomes" id="UP000638849">
    <property type="component" value="Unassembled WGS sequence"/>
</dbReference>
<evidence type="ECO:0000313" key="2">
    <source>
        <dbReference type="EMBL" id="MBI0311608.1"/>
    </source>
</evidence>
<name>A0ABS0R2S7_9ACTN</name>
<evidence type="ECO:0000256" key="1">
    <source>
        <dbReference type="SAM" id="Phobius"/>
    </source>
</evidence>
<accession>A0ABS0R2S7</accession>
<organism evidence="2 3">
    <name type="scientific">Streptomyces javensis</name>
    <dbReference type="NCBI Taxonomy" id="114698"/>
    <lineage>
        <taxon>Bacteria</taxon>
        <taxon>Bacillati</taxon>
        <taxon>Actinomycetota</taxon>
        <taxon>Actinomycetes</taxon>
        <taxon>Kitasatosporales</taxon>
        <taxon>Streptomycetaceae</taxon>
        <taxon>Streptomyces</taxon>
        <taxon>Streptomyces violaceusniger group</taxon>
    </lineage>
</organism>
<sequence length="189" mass="21431">MSDWMPSWSTSPALISIATSLLTLIVAGRYISPLLEVRNRRFQTKMKVRETFQGDMLTLLSVTTRLLATPVPPEATSTVRTALWEERARWRAKVDQTTKDLADNAGQLAFAYGGARIPELAVRYSGTTRMVWISDRDEDAKLHGLKAITQHCHALLFDSPLHTLQRTRSWRELERLLDELETPDVPNGE</sequence>
<evidence type="ECO:0000313" key="3">
    <source>
        <dbReference type="Proteomes" id="UP000638849"/>
    </source>
</evidence>
<keyword evidence="3" id="KW-1185">Reference proteome</keyword>
<gene>
    <name evidence="2" type="ORF">JBF12_00865</name>
</gene>
<keyword evidence="1" id="KW-0472">Membrane</keyword>